<sequence>FMSGLVVLRFISGMDVIRFMSDKVQGFCPSPDVFSLMSGIDNLRSMPGSCQFRVWYECFSIRFISSMDVLRP</sequence>
<reference evidence="1" key="2">
    <citation type="submission" date="2023-05" db="EMBL/GenBank/DDBJ databases">
        <authorList>
            <person name="Fouks B."/>
        </authorList>
    </citation>
    <scope>NUCLEOTIDE SEQUENCE</scope>
    <source>
        <strain evidence="1">Stay&amp;Tobe</strain>
        <tissue evidence="1">Testes</tissue>
    </source>
</reference>
<evidence type="ECO:0000313" key="2">
    <source>
        <dbReference type="Proteomes" id="UP001233999"/>
    </source>
</evidence>
<comment type="caution">
    <text evidence="1">The sequence shown here is derived from an EMBL/GenBank/DDBJ whole genome shotgun (WGS) entry which is preliminary data.</text>
</comment>
<keyword evidence="2" id="KW-1185">Reference proteome</keyword>
<dbReference type="AlphaFoldDB" id="A0AAD8E3H6"/>
<organism evidence="1 2">
    <name type="scientific">Diploptera punctata</name>
    <name type="common">Pacific beetle cockroach</name>
    <dbReference type="NCBI Taxonomy" id="6984"/>
    <lineage>
        <taxon>Eukaryota</taxon>
        <taxon>Metazoa</taxon>
        <taxon>Ecdysozoa</taxon>
        <taxon>Arthropoda</taxon>
        <taxon>Hexapoda</taxon>
        <taxon>Insecta</taxon>
        <taxon>Pterygota</taxon>
        <taxon>Neoptera</taxon>
        <taxon>Polyneoptera</taxon>
        <taxon>Dictyoptera</taxon>
        <taxon>Blattodea</taxon>
        <taxon>Blaberoidea</taxon>
        <taxon>Blaberidae</taxon>
        <taxon>Diplopterinae</taxon>
        <taxon>Diploptera</taxon>
    </lineage>
</organism>
<protein>
    <submittedName>
        <fullName evidence="1">Uncharacterized protein</fullName>
    </submittedName>
</protein>
<name>A0AAD8E3H6_DIPPU</name>
<reference evidence="1" key="1">
    <citation type="journal article" date="2023" name="IScience">
        <title>Live-bearing cockroach genome reveals convergent evolutionary mechanisms linked to viviparity in insects and beyond.</title>
        <authorList>
            <person name="Fouks B."/>
            <person name="Harrison M.C."/>
            <person name="Mikhailova A.A."/>
            <person name="Marchal E."/>
            <person name="English S."/>
            <person name="Carruthers M."/>
            <person name="Jennings E.C."/>
            <person name="Chiamaka E.L."/>
            <person name="Frigard R.A."/>
            <person name="Pippel M."/>
            <person name="Attardo G.M."/>
            <person name="Benoit J.B."/>
            <person name="Bornberg-Bauer E."/>
            <person name="Tobe S.S."/>
        </authorList>
    </citation>
    <scope>NUCLEOTIDE SEQUENCE</scope>
    <source>
        <strain evidence="1">Stay&amp;Tobe</strain>
    </source>
</reference>
<feature type="non-terminal residue" evidence="1">
    <location>
        <position position="72"/>
    </location>
</feature>
<dbReference type="Proteomes" id="UP001233999">
    <property type="component" value="Unassembled WGS sequence"/>
</dbReference>
<feature type="non-terminal residue" evidence="1">
    <location>
        <position position="1"/>
    </location>
</feature>
<proteinExistence type="predicted"/>
<dbReference type="EMBL" id="JASPKZ010009816">
    <property type="protein sequence ID" value="KAJ9575878.1"/>
    <property type="molecule type" value="Genomic_DNA"/>
</dbReference>
<evidence type="ECO:0000313" key="1">
    <source>
        <dbReference type="EMBL" id="KAJ9575878.1"/>
    </source>
</evidence>
<accession>A0AAD8E3H6</accession>
<gene>
    <name evidence="1" type="ORF">L9F63_007257</name>
</gene>